<name>A0ABW3BXX9_SPHXN</name>
<keyword evidence="1" id="KW-1133">Transmembrane helix</keyword>
<dbReference type="Proteomes" id="UP001597124">
    <property type="component" value="Unassembled WGS sequence"/>
</dbReference>
<protein>
    <submittedName>
        <fullName evidence="2">Uncharacterized protein</fullName>
    </submittedName>
</protein>
<keyword evidence="3" id="KW-1185">Reference proteome</keyword>
<evidence type="ECO:0000313" key="2">
    <source>
        <dbReference type="EMBL" id="MFD0846899.1"/>
    </source>
</evidence>
<keyword evidence="1" id="KW-0812">Transmembrane</keyword>
<proteinExistence type="predicted"/>
<evidence type="ECO:0000313" key="3">
    <source>
        <dbReference type="Proteomes" id="UP001597124"/>
    </source>
</evidence>
<sequence length="154" mass="16116">MDVLEGVIHGDHDRGANMRIISGILIGAVMTTSASAEPLAVQDSFSRTEGVVGLGLTIPLGGAREKAQPRVELRLTRDVVNFDGTRQSAALQYQMGTRIGFSLAPGHRLLLNGEPVEDLRKNGMSTLGWVAVGVGATLIIGGVLVADAARDASE</sequence>
<gene>
    <name evidence="2" type="ORF">ACFQ00_01040</name>
</gene>
<keyword evidence="1" id="KW-0472">Membrane</keyword>
<comment type="caution">
    <text evidence="2">The sequence shown here is derived from an EMBL/GenBank/DDBJ whole genome shotgun (WGS) entry which is preliminary data.</text>
</comment>
<evidence type="ECO:0000256" key="1">
    <source>
        <dbReference type="SAM" id="Phobius"/>
    </source>
</evidence>
<dbReference type="EMBL" id="JBHTIK010000001">
    <property type="protein sequence ID" value="MFD0846899.1"/>
    <property type="molecule type" value="Genomic_DNA"/>
</dbReference>
<organism evidence="2 3">
    <name type="scientific">Sphingosinicella xenopeptidilytica</name>
    <dbReference type="NCBI Taxonomy" id="364098"/>
    <lineage>
        <taxon>Bacteria</taxon>
        <taxon>Pseudomonadati</taxon>
        <taxon>Pseudomonadota</taxon>
        <taxon>Alphaproteobacteria</taxon>
        <taxon>Sphingomonadales</taxon>
        <taxon>Sphingosinicellaceae</taxon>
        <taxon>Sphingosinicella</taxon>
    </lineage>
</organism>
<feature type="transmembrane region" description="Helical" evidence="1">
    <location>
        <begin position="127"/>
        <end position="146"/>
    </location>
</feature>
<accession>A0ABW3BXX9</accession>
<reference evidence="3" key="1">
    <citation type="journal article" date="2019" name="Int. J. Syst. Evol. Microbiol.">
        <title>The Global Catalogue of Microorganisms (GCM) 10K type strain sequencing project: providing services to taxonomists for standard genome sequencing and annotation.</title>
        <authorList>
            <consortium name="The Broad Institute Genomics Platform"/>
            <consortium name="The Broad Institute Genome Sequencing Center for Infectious Disease"/>
            <person name="Wu L."/>
            <person name="Ma J."/>
        </authorList>
    </citation>
    <scope>NUCLEOTIDE SEQUENCE [LARGE SCALE GENOMIC DNA]</scope>
    <source>
        <strain evidence="3">CCUG 52537</strain>
    </source>
</reference>